<comment type="caution">
    <text evidence="2">The sequence shown here is derived from an EMBL/GenBank/DDBJ whole genome shotgun (WGS) entry which is preliminary data.</text>
</comment>
<organism evidence="2 3">
    <name type="scientific">Trifolium medium</name>
    <dbReference type="NCBI Taxonomy" id="97028"/>
    <lineage>
        <taxon>Eukaryota</taxon>
        <taxon>Viridiplantae</taxon>
        <taxon>Streptophyta</taxon>
        <taxon>Embryophyta</taxon>
        <taxon>Tracheophyta</taxon>
        <taxon>Spermatophyta</taxon>
        <taxon>Magnoliopsida</taxon>
        <taxon>eudicotyledons</taxon>
        <taxon>Gunneridae</taxon>
        <taxon>Pentapetalae</taxon>
        <taxon>rosids</taxon>
        <taxon>fabids</taxon>
        <taxon>Fabales</taxon>
        <taxon>Fabaceae</taxon>
        <taxon>Papilionoideae</taxon>
        <taxon>50 kb inversion clade</taxon>
        <taxon>NPAAA clade</taxon>
        <taxon>Hologalegina</taxon>
        <taxon>IRL clade</taxon>
        <taxon>Trifolieae</taxon>
        <taxon>Trifolium</taxon>
    </lineage>
</organism>
<dbReference type="Proteomes" id="UP000265520">
    <property type="component" value="Unassembled WGS sequence"/>
</dbReference>
<evidence type="ECO:0000256" key="1">
    <source>
        <dbReference type="SAM" id="SignalP"/>
    </source>
</evidence>
<accession>A0A392NY50</accession>
<sequence length="121" mass="13943">MNHLMMNYWILNLISHSLLLPLCDHQKNPSILPSPTNSVIDFISFSSNHDLFNELLNDFHPPTPIPSENLNTDLEHTQKDLNKDLQLDDEIQLDLDALSDTISSFQNFVNNNSLVKRLYLL</sequence>
<name>A0A392NY50_9FABA</name>
<feature type="signal peptide" evidence="1">
    <location>
        <begin position="1"/>
        <end position="25"/>
    </location>
</feature>
<protein>
    <submittedName>
        <fullName evidence="2">Uncharacterized protein</fullName>
    </submittedName>
</protein>
<keyword evidence="3" id="KW-1185">Reference proteome</keyword>
<evidence type="ECO:0000313" key="2">
    <source>
        <dbReference type="EMBL" id="MCI04721.1"/>
    </source>
</evidence>
<dbReference type="AlphaFoldDB" id="A0A392NY50"/>
<proteinExistence type="predicted"/>
<keyword evidence="1" id="KW-0732">Signal</keyword>
<evidence type="ECO:0000313" key="3">
    <source>
        <dbReference type="Proteomes" id="UP000265520"/>
    </source>
</evidence>
<feature type="chain" id="PRO_5017242371" evidence="1">
    <location>
        <begin position="26"/>
        <end position="121"/>
    </location>
</feature>
<dbReference type="EMBL" id="LXQA010056284">
    <property type="protein sequence ID" value="MCI04721.1"/>
    <property type="molecule type" value="Genomic_DNA"/>
</dbReference>
<reference evidence="2 3" key="1">
    <citation type="journal article" date="2018" name="Front. Plant Sci.">
        <title>Red Clover (Trifolium pratense) and Zigzag Clover (T. medium) - A Picture of Genomic Similarities and Differences.</title>
        <authorList>
            <person name="Dluhosova J."/>
            <person name="Istvanek J."/>
            <person name="Nedelnik J."/>
            <person name="Repkova J."/>
        </authorList>
    </citation>
    <scope>NUCLEOTIDE SEQUENCE [LARGE SCALE GENOMIC DNA]</scope>
    <source>
        <strain evidence="3">cv. 10/8</strain>
        <tissue evidence="2">Leaf</tissue>
    </source>
</reference>